<dbReference type="InterPro" id="IPR029032">
    <property type="entry name" value="AhpD-like"/>
</dbReference>
<dbReference type="EMBL" id="JAEUXJ010000010">
    <property type="protein sequence ID" value="MBL6457708.1"/>
    <property type="molecule type" value="Genomic_DNA"/>
</dbReference>
<accession>A0ABS1V7R2</accession>
<reference evidence="1 2" key="1">
    <citation type="submission" date="2021-01" db="EMBL/GenBank/DDBJ databases">
        <title>Belnapia mucosa sp. nov. and Belnapia arida sp. nov., isolated from the Tabernas Desert (Almeria, Spain).</title>
        <authorList>
            <person name="Molina-Menor E."/>
            <person name="Vidal-Verdu A."/>
            <person name="Calonge A."/>
            <person name="Satari L."/>
            <person name="Pereto Magraner J."/>
            <person name="Porcar Miralles M."/>
        </authorList>
    </citation>
    <scope>NUCLEOTIDE SEQUENCE [LARGE SCALE GENOMIC DNA]</scope>
    <source>
        <strain evidence="1 2">T6</strain>
    </source>
</reference>
<comment type="caution">
    <text evidence="1">The sequence shown here is derived from an EMBL/GenBank/DDBJ whole genome shotgun (WGS) entry which is preliminary data.</text>
</comment>
<proteinExistence type="predicted"/>
<dbReference type="Proteomes" id="UP000606490">
    <property type="component" value="Unassembled WGS sequence"/>
</dbReference>
<evidence type="ECO:0008006" key="3">
    <source>
        <dbReference type="Google" id="ProtNLM"/>
    </source>
</evidence>
<evidence type="ECO:0000313" key="1">
    <source>
        <dbReference type="EMBL" id="MBL6457708.1"/>
    </source>
</evidence>
<gene>
    <name evidence="1" type="ORF">JMJ55_20435</name>
</gene>
<dbReference type="Gene3D" id="1.20.1290.10">
    <property type="entry name" value="AhpD-like"/>
    <property type="match status" value="1"/>
</dbReference>
<name>A0ABS1V7R2_9PROT</name>
<dbReference type="SUPFAM" id="SSF69118">
    <property type="entry name" value="AhpD-like"/>
    <property type="match status" value="1"/>
</dbReference>
<organism evidence="1 2">
    <name type="scientific">Belnapia mucosa</name>
    <dbReference type="NCBI Taxonomy" id="2804532"/>
    <lineage>
        <taxon>Bacteria</taxon>
        <taxon>Pseudomonadati</taxon>
        <taxon>Pseudomonadota</taxon>
        <taxon>Alphaproteobacteria</taxon>
        <taxon>Acetobacterales</taxon>
        <taxon>Roseomonadaceae</taxon>
        <taxon>Belnapia</taxon>
    </lineage>
</organism>
<keyword evidence="2" id="KW-1185">Reference proteome</keyword>
<dbReference type="RefSeq" id="WP_202827456.1">
    <property type="nucleotide sequence ID" value="NZ_JAEUXJ010000010.1"/>
</dbReference>
<protein>
    <recommendedName>
        <fullName evidence="3">CMD domain protein, Avi_7170 family</fullName>
    </recommendedName>
</protein>
<sequence>MAEDDLVERLLGIAPGSPLAALRLQREAIRRHTQGAWRELVLPEHPGGVSHAERAALALRVARLGGHPALIAECEAVLARTGEPAAGPRTELLLRYADLVAETPERCGQAEIDALSAQGMSPQDIVAVTQLIAFIPFQVRLLAGLRAMQEEASA</sequence>
<evidence type="ECO:0000313" key="2">
    <source>
        <dbReference type="Proteomes" id="UP000606490"/>
    </source>
</evidence>